<comment type="caution">
    <text evidence="1">The sequence shown here is derived from an EMBL/GenBank/DDBJ whole genome shotgun (WGS) entry which is preliminary data.</text>
</comment>
<dbReference type="EMBL" id="RXHU01000029">
    <property type="protein sequence ID" value="RTE09609.1"/>
    <property type="molecule type" value="Genomic_DNA"/>
</dbReference>
<organism evidence="1 2">
    <name type="scientific">Paenibacillus whitsoniae</name>
    <dbReference type="NCBI Taxonomy" id="2496558"/>
    <lineage>
        <taxon>Bacteria</taxon>
        <taxon>Bacillati</taxon>
        <taxon>Bacillota</taxon>
        <taxon>Bacilli</taxon>
        <taxon>Bacillales</taxon>
        <taxon>Paenibacillaceae</taxon>
        <taxon>Paenibacillus</taxon>
    </lineage>
</organism>
<name>A0A3S0AC72_9BACL</name>
<keyword evidence="2" id="KW-1185">Reference proteome</keyword>
<protein>
    <submittedName>
        <fullName evidence="1">DUF4912 domain-containing protein</fullName>
    </submittedName>
</protein>
<gene>
    <name evidence="1" type="ORF">EJQ19_11450</name>
</gene>
<proteinExistence type="predicted"/>
<dbReference type="AlphaFoldDB" id="A0A3S0AC72"/>
<sequence>MRAASDLPPSCKGGDFWFVGAYATIEDKSDSVFLNASTLRNLEKVNPILTSACAHSLQPNTLRLLLQTPHVLFAYWQLSAVKERLIEAHFDKPWRELAPTLRFCMEEAEETNWLELPLPSGESCFLTGFHAGACVVADLGLYNTEGQFLPLLRSNKIQIPEDGRLTGDAERAEQLPLLYQPQPLSLVQGKPLASAFFSAYSVYYPTVPQQI</sequence>
<dbReference type="InterPro" id="IPR032585">
    <property type="entry name" value="DUF4912"/>
</dbReference>
<accession>A0A3S0AC72</accession>
<reference evidence="1 2" key="1">
    <citation type="submission" date="2018-12" db="EMBL/GenBank/DDBJ databases">
        <title>Bacillus ochoae sp. nov., Paenibacillus whitsoniae sp. nov., Paenibacillus spiritus sp. nov. Isolated from the Mars Exploration Rover during spacecraft assembly.</title>
        <authorList>
            <person name="Seuylemezian A."/>
            <person name="Vaishampayan P."/>
        </authorList>
    </citation>
    <scope>NUCLEOTIDE SEQUENCE [LARGE SCALE GENOMIC DNA]</scope>
    <source>
        <strain evidence="1 2">MER 54</strain>
    </source>
</reference>
<dbReference type="OrthoDB" id="9812700at2"/>
<evidence type="ECO:0000313" key="2">
    <source>
        <dbReference type="Proteomes" id="UP000276128"/>
    </source>
</evidence>
<dbReference type="Pfam" id="PF16258">
    <property type="entry name" value="DUF4912"/>
    <property type="match status" value="1"/>
</dbReference>
<evidence type="ECO:0000313" key="1">
    <source>
        <dbReference type="EMBL" id="RTE09609.1"/>
    </source>
</evidence>
<dbReference type="Proteomes" id="UP000276128">
    <property type="component" value="Unassembled WGS sequence"/>
</dbReference>